<keyword evidence="3" id="KW-1185">Reference proteome</keyword>
<sequence>MKVCIIYDTKRNSTKEFSNWIKNELEDKNIKVDIYKVDEFNDNFNYDLYIIGTPIYYEKPLKSIYKFIENNKEKLNNKKVALFIVCIAQMFGHTTKKYIEKHYLYPLEKNIDNLIISSAVFKGWIKKINIEERKKVKEWIDELINIWRNDYGGNL</sequence>
<dbReference type="PROSITE" id="PS50902">
    <property type="entry name" value="FLAVODOXIN_LIKE"/>
    <property type="match status" value="1"/>
</dbReference>
<dbReference type="Pfam" id="PF12724">
    <property type="entry name" value="Flavodoxin_5"/>
    <property type="match status" value="1"/>
</dbReference>
<dbReference type="Proteomes" id="UP001232493">
    <property type="component" value="Chromosome"/>
</dbReference>
<dbReference type="PANTHER" id="PTHR38030:SF2">
    <property type="entry name" value="PROTOPORPHYRINOGEN IX DEHYDROGENASE [QUINONE]"/>
    <property type="match status" value="1"/>
</dbReference>
<reference evidence="2 3" key="1">
    <citation type="submission" date="2021-02" db="EMBL/GenBank/DDBJ databases">
        <title>Characterization of Marinitoga sp. nov. str. BP5-C20A.</title>
        <authorList>
            <person name="Erauso G."/>
            <person name="Postec A."/>
        </authorList>
    </citation>
    <scope>NUCLEOTIDE SEQUENCE [LARGE SCALE GENOMIC DNA]</scope>
    <source>
        <strain evidence="2 3">BP5-C20A</strain>
    </source>
</reference>
<accession>A0ABY8PPA2</accession>
<protein>
    <recommendedName>
        <fullName evidence="1">Flavodoxin-like domain-containing protein</fullName>
    </recommendedName>
</protein>
<organism evidence="2 3">
    <name type="scientific">Marinitoga aeolica</name>
    <dbReference type="NCBI Taxonomy" id="2809031"/>
    <lineage>
        <taxon>Bacteria</taxon>
        <taxon>Thermotogati</taxon>
        <taxon>Thermotogota</taxon>
        <taxon>Thermotogae</taxon>
        <taxon>Petrotogales</taxon>
        <taxon>Petrotogaceae</taxon>
        <taxon>Marinitoga</taxon>
    </lineage>
</organism>
<evidence type="ECO:0000313" key="3">
    <source>
        <dbReference type="Proteomes" id="UP001232493"/>
    </source>
</evidence>
<dbReference type="PANTHER" id="PTHR38030">
    <property type="entry name" value="PROTOPORPHYRINOGEN IX DEHYDROGENASE [MENAQUINONE]"/>
    <property type="match status" value="1"/>
</dbReference>
<feature type="domain" description="Flavodoxin-like" evidence="1">
    <location>
        <begin position="3"/>
        <end position="144"/>
    </location>
</feature>
<evidence type="ECO:0000259" key="1">
    <source>
        <dbReference type="PROSITE" id="PS50902"/>
    </source>
</evidence>
<dbReference type="InterPro" id="IPR052200">
    <property type="entry name" value="Protoporphyrinogen_IX_DH"/>
</dbReference>
<evidence type="ECO:0000313" key="2">
    <source>
        <dbReference type="EMBL" id="WGS64460.1"/>
    </source>
</evidence>
<dbReference type="InterPro" id="IPR026816">
    <property type="entry name" value="Flavodoxin_dom"/>
</dbReference>
<proteinExistence type="predicted"/>
<dbReference type="EMBL" id="CP069362">
    <property type="protein sequence ID" value="WGS64460.1"/>
    <property type="molecule type" value="Genomic_DNA"/>
</dbReference>
<dbReference type="InterPro" id="IPR008254">
    <property type="entry name" value="Flavodoxin/NO_synth"/>
</dbReference>
<dbReference type="RefSeq" id="WP_280998115.1">
    <property type="nucleotide sequence ID" value="NZ_CP069362.1"/>
</dbReference>
<dbReference type="SUPFAM" id="SSF52218">
    <property type="entry name" value="Flavoproteins"/>
    <property type="match status" value="1"/>
</dbReference>
<dbReference type="InterPro" id="IPR029039">
    <property type="entry name" value="Flavoprotein-like_sf"/>
</dbReference>
<name>A0ABY8PPA2_9BACT</name>
<gene>
    <name evidence="2" type="ORF">JRV97_08765</name>
</gene>
<dbReference type="Gene3D" id="3.40.50.360">
    <property type="match status" value="1"/>
</dbReference>